<evidence type="ECO:0000313" key="8">
    <source>
        <dbReference type="Proteomes" id="UP000668403"/>
    </source>
</evidence>
<dbReference type="PROSITE" id="PS50995">
    <property type="entry name" value="HTH_MARR_2"/>
    <property type="match status" value="1"/>
</dbReference>
<keyword evidence="3" id="KW-0805">Transcription regulation</keyword>
<gene>
    <name evidence="7" type="ORF">J4H85_04640</name>
</gene>
<keyword evidence="5" id="KW-0804">Transcription</keyword>
<evidence type="ECO:0000256" key="4">
    <source>
        <dbReference type="ARBA" id="ARBA00023125"/>
    </source>
</evidence>
<dbReference type="SUPFAM" id="SSF46785">
    <property type="entry name" value="Winged helix' DNA-binding domain"/>
    <property type="match status" value="1"/>
</dbReference>
<dbReference type="GO" id="GO:0003700">
    <property type="term" value="F:DNA-binding transcription factor activity"/>
    <property type="evidence" value="ECO:0007669"/>
    <property type="project" value="InterPro"/>
</dbReference>
<dbReference type="InterPro" id="IPR036388">
    <property type="entry name" value="WH-like_DNA-bd_sf"/>
</dbReference>
<comment type="caution">
    <text evidence="7">The sequence shown here is derived from an EMBL/GenBank/DDBJ whole genome shotgun (WGS) entry which is preliminary data.</text>
</comment>
<evidence type="ECO:0000256" key="5">
    <source>
        <dbReference type="ARBA" id="ARBA00023163"/>
    </source>
</evidence>
<evidence type="ECO:0000256" key="3">
    <source>
        <dbReference type="ARBA" id="ARBA00023015"/>
    </source>
</evidence>
<dbReference type="PANTHER" id="PTHR33164:SF5">
    <property type="entry name" value="ORGANIC HYDROPEROXIDE RESISTANCE TRANSCRIPTIONAL REGULATOR"/>
    <property type="match status" value="1"/>
</dbReference>
<dbReference type="InterPro" id="IPR055166">
    <property type="entry name" value="Transc_reg_Sar_Rot_HTH"/>
</dbReference>
<accession>A0A939QI59</accession>
<dbReference type="PRINTS" id="PR00598">
    <property type="entry name" value="HTHMARR"/>
</dbReference>
<keyword evidence="8" id="KW-1185">Reference proteome</keyword>
<evidence type="ECO:0000256" key="1">
    <source>
        <dbReference type="ARBA" id="ARBA00004496"/>
    </source>
</evidence>
<proteinExistence type="predicted"/>
<dbReference type="Pfam" id="PF22381">
    <property type="entry name" value="Staph_reg_Sar_Rot"/>
    <property type="match status" value="1"/>
</dbReference>
<sequence>MVCFGLYAAARAATRAYRAFLAPWNLTYPQYLVMVVLWNDGDQTVSSLGRAMHLDSGTLSPLLRRLEDAGYVTRVRDREDERVVHIASTADGLALRTELAHVPDAFRELVESRDADDLAELIGSLKLLTRSLEQATEDAAATSGRASTV</sequence>
<dbReference type="PANTHER" id="PTHR33164">
    <property type="entry name" value="TRANSCRIPTIONAL REGULATOR, MARR FAMILY"/>
    <property type="match status" value="1"/>
</dbReference>
<reference evidence="7" key="1">
    <citation type="submission" date="2021-03" db="EMBL/GenBank/DDBJ databases">
        <title>Leucobacter chromiisoli sp. nov., isolated from chromium-containing soil of chemical plant.</title>
        <authorList>
            <person name="Xu Z."/>
        </authorList>
    </citation>
    <scope>NUCLEOTIDE SEQUENCE</scope>
    <source>
        <strain evidence="7">K 70/01</strain>
    </source>
</reference>
<comment type="subcellular location">
    <subcellularLocation>
        <location evidence="1">Cytoplasm</location>
    </subcellularLocation>
</comment>
<dbReference type="Proteomes" id="UP000668403">
    <property type="component" value="Unassembled WGS sequence"/>
</dbReference>
<dbReference type="InterPro" id="IPR036390">
    <property type="entry name" value="WH_DNA-bd_sf"/>
</dbReference>
<dbReference type="GO" id="GO:0006950">
    <property type="term" value="P:response to stress"/>
    <property type="evidence" value="ECO:0007669"/>
    <property type="project" value="TreeGrafter"/>
</dbReference>
<dbReference type="SMART" id="SM00347">
    <property type="entry name" value="HTH_MARR"/>
    <property type="match status" value="1"/>
</dbReference>
<keyword evidence="4" id="KW-0238">DNA-binding</keyword>
<keyword evidence="2" id="KW-0963">Cytoplasm</keyword>
<dbReference type="AlphaFoldDB" id="A0A939QI59"/>
<evidence type="ECO:0000256" key="2">
    <source>
        <dbReference type="ARBA" id="ARBA00022490"/>
    </source>
</evidence>
<name>A0A939QI59_9MICO</name>
<evidence type="ECO:0000259" key="6">
    <source>
        <dbReference type="PROSITE" id="PS50995"/>
    </source>
</evidence>
<evidence type="ECO:0000313" key="7">
    <source>
        <dbReference type="EMBL" id="MBO2989284.1"/>
    </source>
</evidence>
<organism evidence="7 8">
    <name type="scientific">Leucobacter tardus</name>
    <dbReference type="NCBI Taxonomy" id="501483"/>
    <lineage>
        <taxon>Bacteria</taxon>
        <taxon>Bacillati</taxon>
        <taxon>Actinomycetota</taxon>
        <taxon>Actinomycetes</taxon>
        <taxon>Micrococcales</taxon>
        <taxon>Microbacteriaceae</taxon>
        <taxon>Leucobacter</taxon>
    </lineage>
</organism>
<protein>
    <submittedName>
        <fullName evidence="7">MarR family transcriptional regulator</fullName>
    </submittedName>
</protein>
<feature type="domain" description="HTH marR-type" evidence="6">
    <location>
        <begin position="1"/>
        <end position="130"/>
    </location>
</feature>
<dbReference type="InterPro" id="IPR000835">
    <property type="entry name" value="HTH_MarR-typ"/>
</dbReference>
<dbReference type="Gene3D" id="1.10.10.10">
    <property type="entry name" value="Winged helix-like DNA-binding domain superfamily/Winged helix DNA-binding domain"/>
    <property type="match status" value="1"/>
</dbReference>
<dbReference type="InterPro" id="IPR039422">
    <property type="entry name" value="MarR/SlyA-like"/>
</dbReference>
<dbReference type="EMBL" id="JAGFBF010000001">
    <property type="protein sequence ID" value="MBO2989284.1"/>
    <property type="molecule type" value="Genomic_DNA"/>
</dbReference>
<dbReference type="GO" id="GO:0005737">
    <property type="term" value="C:cytoplasm"/>
    <property type="evidence" value="ECO:0007669"/>
    <property type="project" value="UniProtKB-SubCell"/>
</dbReference>